<evidence type="ECO:0000256" key="2">
    <source>
        <dbReference type="SAM" id="MobiDB-lite"/>
    </source>
</evidence>
<dbReference type="Pfam" id="PF04082">
    <property type="entry name" value="Fungal_trans"/>
    <property type="match status" value="1"/>
</dbReference>
<dbReference type="InterPro" id="IPR007219">
    <property type="entry name" value="XnlR_reg_dom"/>
</dbReference>
<dbReference type="PANTHER" id="PTHR46910:SF5">
    <property type="entry name" value="ZN(II)2CYS6 TRANSCRIPTION FACTOR (EUROFUNG)"/>
    <property type="match status" value="1"/>
</dbReference>
<dbReference type="SMART" id="SM00906">
    <property type="entry name" value="Fungal_trans"/>
    <property type="match status" value="1"/>
</dbReference>
<organism evidence="4 5">
    <name type="scientific">Penicillium salamii</name>
    <dbReference type="NCBI Taxonomy" id="1612424"/>
    <lineage>
        <taxon>Eukaryota</taxon>
        <taxon>Fungi</taxon>
        <taxon>Dikarya</taxon>
        <taxon>Ascomycota</taxon>
        <taxon>Pezizomycotina</taxon>
        <taxon>Eurotiomycetes</taxon>
        <taxon>Eurotiomycetidae</taxon>
        <taxon>Eurotiales</taxon>
        <taxon>Aspergillaceae</taxon>
        <taxon>Penicillium</taxon>
    </lineage>
</organism>
<dbReference type="OrthoDB" id="103819at2759"/>
<dbReference type="AlphaFoldDB" id="A0A9W4J2F6"/>
<dbReference type="Proteomes" id="UP001152649">
    <property type="component" value="Unassembled WGS sequence"/>
</dbReference>
<evidence type="ECO:0000313" key="4">
    <source>
        <dbReference type="EMBL" id="CAG8369891.1"/>
    </source>
</evidence>
<dbReference type="GO" id="GO:0003677">
    <property type="term" value="F:DNA binding"/>
    <property type="evidence" value="ECO:0007669"/>
    <property type="project" value="InterPro"/>
</dbReference>
<dbReference type="GO" id="GO:0003700">
    <property type="term" value="F:DNA-binding transcription factor activity"/>
    <property type="evidence" value="ECO:0007669"/>
    <property type="project" value="InterPro"/>
</dbReference>
<feature type="compositionally biased region" description="Polar residues" evidence="2">
    <location>
        <begin position="82"/>
        <end position="105"/>
    </location>
</feature>
<comment type="caution">
    <text evidence="4">The sequence shown here is derived from an EMBL/GenBank/DDBJ whole genome shotgun (WGS) entry which is preliminary data.</text>
</comment>
<evidence type="ECO:0000313" key="5">
    <source>
        <dbReference type="Proteomes" id="UP001152649"/>
    </source>
</evidence>
<dbReference type="PANTHER" id="PTHR46910">
    <property type="entry name" value="TRANSCRIPTION FACTOR PDR1"/>
    <property type="match status" value="1"/>
</dbReference>
<dbReference type="CDD" id="cd12148">
    <property type="entry name" value="fungal_TF_MHR"/>
    <property type="match status" value="1"/>
</dbReference>
<proteinExistence type="predicted"/>
<protein>
    <recommendedName>
        <fullName evidence="3">Xylanolytic transcriptional activator regulatory domain-containing protein</fullName>
    </recommendedName>
</protein>
<feature type="domain" description="Xylanolytic transcriptional activator regulatory" evidence="3">
    <location>
        <begin position="335"/>
        <end position="409"/>
    </location>
</feature>
<keyword evidence="5" id="KW-1185">Reference proteome</keyword>
<dbReference type="GO" id="GO:0006351">
    <property type="term" value="P:DNA-templated transcription"/>
    <property type="evidence" value="ECO:0007669"/>
    <property type="project" value="InterPro"/>
</dbReference>
<name>A0A9W4J2F6_9EURO</name>
<gene>
    <name evidence="4" type="ORF">PSALAMII_LOCUS4635</name>
</gene>
<feature type="compositionally biased region" description="Polar residues" evidence="2">
    <location>
        <begin position="51"/>
        <end position="65"/>
    </location>
</feature>
<evidence type="ECO:0000259" key="3">
    <source>
        <dbReference type="SMART" id="SM00906"/>
    </source>
</evidence>
<dbReference type="InterPro" id="IPR050987">
    <property type="entry name" value="AtrR-like"/>
</dbReference>
<sequence>MHEVAACGAAAATTRANVDRVVRTHPAHLSLPATTHRSAQKIGLLERQLRQARTSGATSASTNAELPSAAPRRRHVSDHRTSPNSTYSVTSNGRQSSRRTATEVYQSQQSATSSSQTHPGVREATEQTDEAGVLLEGPTSLSAHSTMAISLLDKVAGADGQGQYNVETQELVGSLRKIVKAIKTQHVLARSLSTSARQLGHQKPDGFDMPPIKASVAAIRHVQERRDVMSQFMDTLLPSQPLSDICLRVYFSDDYSDADFIIINTALCYFFDELITSQQDVVSPTSASEYKSSCQRNLETAISRLPLHIAPSHDMILALVLGAIYSVETLKPHWAWTLVTSAYQAAYALGCHLKRSSGVERWCDASNPSGLLFWVIYYLEKTLCLRLGRCSTIPDGEITVMMPGGSPGLDYARSMVKLARLAGQVYEKLYGAQALAAYDAQVRLPVQELSQELNAISLQSQEAIRAWRGCTTAPDWCMLIDFLSASDRVLLHSMQTLIHRTDPAHGNSSTSFTEACILSARQTLACHQSCPVVLEGVQSAFLTSYLSWFIFLRPFVPFIVLFCHVVETGDRGDLQRMKQFADSMRSLMPGNSDAATRHQRLFQVFYDVAQRYVDLKSASAPAPYDQDGIQLGVGEDGGGGDGSNEIDSCLGAIGLYPHLALNEASTAADPSSFLAPDPDPNEFQVGAGTGPAPHLPYWFQVSQQMMEMMDNDQISF</sequence>
<dbReference type="EMBL" id="CAJVPG010000188">
    <property type="protein sequence ID" value="CAG8369891.1"/>
    <property type="molecule type" value="Genomic_DNA"/>
</dbReference>
<evidence type="ECO:0000256" key="1">
    <source>
        <dbReference type="ARBA" id="ARBA00023242"/>
    </source>
</evidence>
<feature type="region of interest" description="Disordered" evidence="2">
    <location>
        <begin position="49"/>
        <end position="129"/>
    </location>
</feature>
<accession>A0A9W4J2F6</accession>
<reference evidence="4" key="1">
    <citation type="submission" date="2021-07" db="EMBL/GenBank/DDBJ databases">
        <authorList>
            <person name="Branca A.L. A."/>
        </authorList>
    </citation>
    <scope>NUCLEOTIDE SEQUENCE</scope>
</reference>
<dbReference type="GO" id="GO:0008270">
    <property type="term" value="F:zinc ion binding"/>
    <property type="evidence" value="ECO:0007669"/>
    <property type="project" value="InterPro"/>
</dbReference>
<keyword evidence="1" id="KW-0539">Nucleus</keyword>
<feature type="compositionally biased region" description="Low complexity" evidence="2">
    <location>
        <begin position="106"/>
        <end position="117"/>
    </location>
</feature>